<dbReference type="Proteomes" id="UP001066276">
    <property type="component" value="Chromosome 1_1"/>
</dbReference>
<sequence>MWTHGDSDLKPILAAMQQTLTSIDGKMDALMYRMDCMSEHLGKHAYRLDGAERRISEIKAIQADGQAMQKKLDQQLATLQARDLEAQSKWDNLRSV</sequence>
<organism evidence="1 2">
    <name type="scientific">Pleurodeles waltl</name>
    <name type="common">Iberian ribbed newt</name>
    <dbReference type="NCBI Taxonomy" id="8319"/>
    <lineage>
        <taxon>Eukaryota</taxon>
        <taxon>Metazoa</taxon>
        <taxon>Chordata</taxon>
        <taxon>Craniata</taxon>
        <taxon>Vertebrata</taxon>
        <taxon>Euteleostomi</taxon>
        <taxon>Amphibia</taxon>
        <taxon>Batrachia</taxon>
        <taxon>Caudata</taxon>
        <taxon>Salamandroidea</taxon>
        <taxon>Salamandridae</taxon>
        <taxon>Pleurodelinae</taxon>
        <taxon>Pleurodeles</taxon>
    </lineage>
</organism>
<dbReference type="EMBL" id="JANPWB010000001">
    <property type="protein sequence ID" value="KAJ1216712.1"/>
    <property type="molecule type" value="Genomic_DNA"/>
</dbReference>
<protein>
    <submittedName>
        <fullName evidence="1">Uncharacterized protein</fullName>
    </submittedName>
</protein>
<evidence type="ECO:0000313" key="1">
    <source>
        <dbReference type="EMBL" id="KAJ1216712.1"/>
    </source>
</evidence>
<comment type="caution">
    <text evidence="1">The sequence shown here is derived from an EMBL/GenBank/DDBJ whole genome shotgun (WGS) entry which is preliminary data.</text>
</comment>
<keyword evidence="2" id="KW-1185">Reference proteome</keyword>
<reference evidence="1" key="1">
    <citation type="journal article" date="2022" name="bioRxiv">
        <title>Sequencing and chromosome-scale assembly of the giantPleurodeles waltlgenome.</title>
        <authorList>
            <person name="Brown T."/>
            <person name="Elewa A."/>
            <person name="Iarovenko S."/>
            <person name="Subramanian E."/>
            <person name="Araus A.J."/>
            <person name="Petzold A."/>
            <person name="Susuki M."/>
            <person name="Suzuki K.-i.T."/>
            <person name="Hayashi T."/>
            <person name="Toyoda A."/>
            <person name="Oliveira C."/>
            <person name="Osipova E."/>
            <person name="Leigh N.D."/>
            <person name="Simon A."/>
            <person name="Yun M.H."/>
        </authorList>
    </citation>
    <scope>NUCLEOTIDE SEQUENCE</scope>
    <source>
        <strain evidence="1">20211129_DDA</strain>
        <tissue evidence="1">Liver</tissue>
    </source>
</reference>
<accession>A0AAV7WRH8</accession>
<proteinExistence type="predicted"/>
<evidence type="ECO:0000313" key="2">
    <source>
        <dbReference type="Proteomes" id="UP001066276"/>
    </source>
</evidence>
<dbReference type="AlphaFoldDB" id="A0AAV7WRH8"/>
<name>A0AAV7WRH8_PLEWA</name>
<gene>
    <name evidence="1" type="ORF">NDU88_004313</name>
</gene>